<dbReference type="InterPro" id="IPR050250">
    <property type="entry name" value="Macrolide_Exporter_MacB"/>
</dbReference>
<evidence type="ECO:0000256" key="3">
    <source>
        <dbReference type="ARBA" id="ARBA00022692"/>
    </source>
</evidence>
<dbReference type="InterPro" id="IPR025857">
    <property type="entry name" value="MacB_PCD"/>
</dbReference>
<keyword evidence="5 6" id="KW-0472">Membrane</keyword>
<evidence type="ECO:0000259" key="7">
    <source>
        <dbReference type="Pfam" id="PF02687"/>
    </source>
</evidence>
<dbReference type="EMBL" id="WUMU01000026">
    <property type="protein sequence ID" value="MXN20296.1"/>
    <property type="molecule type" value="Genomic_DNA"/>
</dbReference>
<keyword evidence="2" id="KW-1003">Cell membrane</keyword>
<dbReference type="PANTHER" id="PTHR30572:SF15">
    <property type="entry name" value="ABC TRANSPORTER PERMEASE"/>
    <property type="match status" value="1"/>
</dbReference>
<reference evidence="9 10" key="1">
    <citation type="submission" date="2019-12" db="EMBL/GenBank/DDBJ databases">
        <authorList>
            <person name="Li M."/>
        </authorList>
    </citation>
    <scope>NUCLEOTIDE SEQUENCE [LARGE SCALE GENOMIC DNA]</scope>
    <source>
        <strain evidence="9 10">GBMRC 2024</strain>
    </source>
</reference>
<dbReference type="RefSeq" id="WP_160896421.1">
    <property type="nucleotide sequence ID" value="NZ_WUMU01000026.1"/>
</dbReference>
<sequence>MPLPMTSFLRQTLALTRSNLRSLPRRTGIAASMVLSVALVVIVLLAFLSMAQGFRRTLQSTGAQDIAVVTSRGAFSESTSRLSTRQIHMLEAAPGLARKADGRALTSEELLVPVDAIRTSDGQTATLSMRGVAPGGMALHEGLTLSQGHMFTPGSAEIIVGDRLAGRYRDLGIGQHISFGHSTWTVVGHFSAGGSAFESEIMADAGTVQAMFDRPGDIQSMRAKLTSAAAFPAFRDYVETTLDMGLSARTEKDFFAAQAGNVSRIILFLGWPLAVIMAFGAAVGAMTTMLSSVSDRLTEIATVRALGYARGPVFLATLAESLMLTLVGCALGSALAWACLNGFGASTRGAGNTQLAFQLTFSGMIVGQAVVLALLIGVAGGGLPALRATRIPLRIAMSGRG</sequence>
<feature type="transmembrane region" description="Helical" evidence="6">
    <location>
        <begin position="29"/>
        <end position="48"/>
    </location>
</feature>
<dbReference type="GO" id="GO:0005886">
    <property type="term" value="C:plasma membrane"/>
    <property type="evidence" value="ECO:0007669"/>
    <property type="project" value="UniProtKB-SubCell"/>
</dbReference>
<dbReference type="GO" id="GO:0022857">
    <property type="term" value="F:transmembrane transporter activity"/>
    <property type="evidence" value="ECO:0007669"/>
    <property type="project" value="TreeGrafter"/>
</dbReference>
<dbReference type="AlphaFoldDB" id="A0A6L7GA85"/>
<dbReference type="Proteomes" id="UP000477911">
    <property type="component" value="Unassembled WGS sequence"/>
</dbReference>
<feature type="transmembrane region" description="Helical" evidence="6">
    <location>
        <begin position="322"/>
        <end position="343"/>
    </location>
</feature>
<dbReference type="Pfam" id="PF12704">
    <property type="entry name" value="MacB_PCD"/>
    <property type="match status" value="1"/>
</dbReference>
<feature type="domain" description="MacB-like periplasmic core" evidence="8">
    <location>
        <begin position="33"/>
        <end position="239"/>
    </location>
</feature>
<comment type="caution">
    <text evidence="9">The sequence shown here is derived from an EMBL/GenBank/DDBJ whole genome shotgun (WGS) entry which is preliminary data.</text>
</comment>
<proteinExistence type="predicted"/>
<dbReference type="InterPro" id="IPR003838">
    <property type="entry name" value="ABC3_permease_C"/>
</dbReference>
<feature type="transmembrane region" description="Helical" evidence="6">
    <location>
        <begin position="265"/>
        <end position="286"/>
    </location>
</feature>
<keyword evidence="10" id="KW-1185">Reference proteome</keyword>
<dbReference type="PANTHER" id="PTHR30572">
    <property type="entry name" value="MEMBRANE COMPONENT OF TRANSPORTER-RELATED"/>
    <property type="match status" value="1"/>
</dbReference>
<accession>A0A6L7GA85</accession>
<evidence type="ECO:0000256" key="5">
    <source>
        <dbReference type="ARBA" id="ARBA00023136"/>
    </source>
</evidence>
<feature type="transmembrane region" description="Helical" evidence="6">
    <location>
        <begin position="355"/>
        <end position="379"/>
    </location>
</feature>
<protein>
    <submittedName>
        <fullName evidence="9">FtsX-like permease family protein</fullName>
    </submittedName>
</protein>
<evidence type="ECO:0000256" key="2">
    <source>
        <dbReference type="ARBA" id="ARBA00022475"/>
    </source>
</evidence>
<dbReference type="Pfam" id="PF02687">
    <property type="entry name" value="FtsX"/>
    <property type="match status" value="1"/>
</dbReference>
<gene>
    <name evidence="9" type="ORF">GR170_20865</name>
</gene>
<comment type="subcellular location">
    <subcellularLocation>
        <location evidence="1">Cell membrane</location>
        <topology evidence="1">Multi-pass membrane protein</topology>
    </subcellularLocation>
</comment>
<evidence type="ECO:0000256" key="1">
    <source>
        <dbReference type="ARBA" id="ARBA00004651"/>
    </source>
</evidence>
<evidence type="ECO:0000259" key="8">
    <source>
        <dbReference type="Pfam" id="PF12704"/>
    </source>
</evidence>
<organism evidence="9 10">
    <name type="scientific">Pseudooceanicola albus</name>
    <dbReference type="NCBI Taxonomy" id="2692189"/>
    <lineage>
        <taxon>Bacteria</taxon>
        <taxon>Pseudomonadati</taxon>
        <taxon>Pseudomonadota</taxon>
        <taxon>Alphaproteobacteria</taxon>
        <taxon>Rhodobacterales</taxon>
        <taxon>Paracoccaceae</taxon>
        <taxon>Pseudooceanicola</taxon>
    </lineage>
</organism>
<feature type="domain" description="ABC3 transporter permease C-terminal" evidence="7">
    <location>
        <begin position="273"/>
        <end position="392"/>
    </location>
</feature>
<evidence type="ECO:0000313" key="9">
    <source>
        <dbReference type="EMBL" id="MXN20296.1"/>
    </source>
</evidence>
<keyword evidence="4 6" id="KW-1133">Transmembrane helix</keyword>
<evidence type="ECO:0000256" key="6">
    <source>
        <dbReference type="SAM" id="Phobius"/>
    </source>
</evidence>
<evidence type="ECO:0000256" key="4">
    <source>
        <dbReference type="ARBA" id="ARBA00022989"/>
    </source>
</evidence>
<name>A0A6L7GA85_9RHOB</name>
<evidence type="ECO:0000313" key="10">
    <source>
        <dbReference type="Proteomes" id="UP000477911"/>
    </source>
</evidence>
<keyword evidence="3 6" id="KW-0812">Transmembrane</keyword>